<dbReference type="PANTHER" id="PTHR47219">
    <property type="entry name" value="RAB GTPASE-ACTIVATING PROTEIN 1-LIKE"/>
    <property type="match status" value="1"/>
</dbReference>
<reference evidence="3 4" key="1">
    <citation type="journal article" date="2015" name="Front. Microbiol.">
        <title>Genome sequence of the plant growth promoting endophytic yeast Rhodotorula graminis WP1.</title>
        <authorList>
            <person name="Firrincieli A."/>
            <person name="Otillar R."/>
            <person name="Salamov A."/>
            <person name="Schmutz J."/>
            <person name="Khan Z."/>
            <person name="Redman R.S."/>
            <person name="Fleck N.D."/>
            <person name="Lindquist E."/>
            <person name="Grigoriev I.V."/>
            <person name="Doty S.L."/>
        </authorList>
    </citation>
    <scope>NUCLEOTIDE SEQUENCE [LARGE SCALE GENOMIC DNA]</scope>
    <source>
        <strain evidence="3 4">WP1</strain>
    </source>
</reference>
<feature type="compositionally biased region" description="Low complexity" evidence="1">
    <location>
        <begin position="440"/>
        <end position="452"/>
    </location>
</feature>
<proteinExistence type="predicted"/>
<feature type="compositionally biased region" description="Low complexity" evidence="1">
    <location>
        <begin position="636"/>
        <end position="657"/>
    </location>
</feature>
<gene>
    <name evidence="3" type="ORF">RHOBADRAFT_41814</name>
</gene>
<feature type="compositionally biased region" description="Low complexity" evidence="1">
    <location>
        <begin position="135"/>
        <end position="146"/>
    </location>
</feature>
<protein>
    <recommendedName>
        <fullName evidence="2">Rab-GAP TBC domain-containing protein</fullName>
    </recommendedName>
</protein>
<organism evidence="3 4">
    <name type="scientific">Rhodotorula graminis (strain WP1)</name>
    <dbReference type="NCBI Taxonomy" id="578459"/>
    <lineage>
        <taxon>Eukaryota</taxon>
        <taxon>Fungi</taxon>
        <taxon>Dikarya</taxon>
        <taxon>Basidiomycota</taxon>
        <taxon>Pucciniomycotina</taxon>
        <taxon>Microbotryomycetes</taxon>
        <taxon>Sporidiobolales</taxon>
        <taxon>Sporidiobolaceae</taxon>
        <taxon>Rhodotorula</taxon>
    </lineage>
</organism>
<feature type="region of interest" description="Disordered" evidence="1">
    <location>
        <begin position="579"/>
        <end position="691"/>
    </location>
</feature>
<feature type="compositionally biased region" description="Polar residues" evidence="1">
    <location>
        <begin position="580"/>
        <end position="592"/>
    </location>
</feature>
<feature type="compositionally biased region" description="Low complexity" evidence="1">
    <location>
        <begin position="107"/>
        <end position="119"/>
    </location>
</feature>
<keyword evidence="4" id="KW-1185">Reference proteome</keyword>
<feature type="region of interest" description="Disordered" evidence="1">
    <location>
        <begin position="503"/>
        <end position="563"/>
    </location>
</feature>
<feature type="compositionally biased region" description="Low complexity" evidence="1">
    <location>
        <begin position="225"/>
        <end position="237"/>
    </location>
</feature>
<dbReference type="Gene3D" id="1.10.8.270">
    <property type="entry name" value="putative rabgap domain of human tbc1 domain family member 14 like domains"/>
    <property type="match status" value="1"/>
</dbReference>
<dbReference type="OMA" id="PQMEEYY"/>
<feature type="compositionally biased region" description="Polar residues" evidence="1">
    <location>
        <begin position="824"/>
        <end position="855"/>
    </location>
</feature>
<dbReference type="RefSeq" id="XP_018273865.1">
    <property type="nucleotide sequence ID" value="XM_018413950.1"/>
</dbReference>
<evidence type="ECO:0000313" key="3">
    <source>
        <dbReference type="EMBL" id="KPV77816.1"/>
    </source>
</evidence>
<feature type="compositionally biased region" description="Basic residues" evidence="1">
    <location>
        <begin position="881"/>
        <end position="891"/>
    </location>
</feature>
<feature type="compositionally biased region" description="Polar residues" evidence="1">
    <location>
        <begin position="1030"/>
        <end position="1044"/>
    </location>
</feature>
<feature type="compositionally biased region" description="Low complexity" evidence="1">
    <location>
        <begin position="536"/>
        <end position="545"/>
    </location>
</feature>
<accession>A0A194SEA5</accession>
<dbReference type="Pfam" id="PF00566">
    <property type="entry name" value="RabGAP-TBC"/>
    <property type="match status" value="1"/>
</dbReference>
<dbReference type="InterPro" id="IPR000195">
    <property type="entry name" value="Rab-GAP-TBC_dom"/>
</dbReference>
<dbReference type="Gene3D" id="1.10.472.80">
    <property type="entry name" value="Ypt/Rab-GAP domain of gyp1p, domain 3"/>
    <property type="match status" value="1"/>
</dbReference>
<feature type="compositionally biased region" description="Low complexity" evidence="1">
    <location>
        <begin position="373"/>
        <end position="382"/>
    </location>
</feature>
<feature type="compositionally biased region" description="Low complexity" evidence="1">
    <location>
        <begin position="788"/>
        <end position="798"/>
    </location>
</feature>
<dbReference type="GO" id="GO:0005096">
    <property type="term" value="F:GTPase activator activity"/>
    <property type="evidence" value="ECO:0007669"/>
    <property type="project" value="TreeGrafter"/>
</dbReference>
<dbReference type="STRING" id="578459.A0A194SEA5"/>
<feature type="compositionally biased region" description="Basic and acidic residues" evidence="1">
    <location>
        <begin position="430"/>
        <end position="439"/>
    </location>
</feature>
<dbReference type="SUPFAM" id="SSF47923">
    <property type="entry name" value="Ypt/Rab-GAP domain of gyp1p"/>
    <property type="match status" value="2"/>
</dbReference>
<dbReference type="PANTHER" id="PTHR47219:SF9">
    <property type="entry name" value="GTPASE ACTIVATING PROTEIN AND CENTROSOME-ASSOCIATED, ISOFORM B"/>
    <property type="match status" value="1"/>
</dbReference>
<feature type="compositionally biased region" description="Low complexity" evidence="1">
    <location>
        <begin position="554"/>
        <end position="563"/>
    </location>
</feature>
<evidence type="ECO:0000313" key="4">
    <source>
        <dbReference type="Proteomes" id="UP000053890"/>
    </source>
</evidence>
<feature type="region of interest" description="Disordered" evidence="1">
    <location>
        <begin position="225"/>
        <end position="339"/>
    </location>
</feature>
<feature type="compositionally biased region" description="Polar residues" evidence="1">
    <location>
        <begin position="892"/>
        <end position="902"/>
    </location>
</feature>
<name>A0A194SEA5_RHOGW</name>
<feature type="compositionally biased region" description="Low complexity" evidence="1">
    <location>
        <begin position="398"/>
        <end position="426"/>
    </location>
</feature>
<feature type="region of interest" description="Disordered" evidence="1">
    <location>
        <begin position="107"/>
        <end position="153"/>
    </location>
</feature>
<feature type="region of interest" description="Disordered" evidence="1">
    <location>
        <begin position="722"/>
        <end position="974"/>
    </location>
</feature>
<dbReference type="EMBL" id="KQ474074">
    <property type="protein sequence ID" value="KPV77816.1"/>
    <property type="molecule type" value="Genomic_DNA"/>
</dbReference>
<dbReference type="OrthoDB" id="159449at2759"/>
<feature type="compositionally biased region" description="Basic and acidic residues" evidence="1">
    <location>
        <begin position="622"/>
        <end position="635"/>
    </location>
</feature>
<dbReference type="Proteomes" id="UP000053890">
    <property type="component" value="Unassembled WGS sequence"/>
</dbReference>
<dbReference type="SMART" id="SM00164">
    <property type="entry name" value="TBC"/>
    <property type="match status" value="1"/>
</dbReference>
<evidence type="ECO:0000256" key="1">
    <source>
        <dbReference type="SAM" id="MobiDB-lite"/>
    </source>
</evidence>
<feature type="compositionally biased region" description="Low complexity" evidence="1">
    <location>
        <begin position="924"/>
        <end position="948"/>
    </location>
</feature>
<dbReference type="GeneID" id="28974398"/>
<dbReference type="InterPro" id="IPR050302">
    <property type="entry name" value="Rab_GAP_TBC_domain"/>
</dbReference>
<dbReference type="InterPro" id="IPR035969">
    <property type="entry name" value="Rab-GAP_TBC_sf"/>
</dbReference>
<feature type="region of interest" description="Disordered" evidence="1">
    <location>
        <begin position="990"/>
        <end position="1055"/>
    </location>
</feature>
<feature type="domain" description="Rab-GAP TBC" evidence="2">
    <location>
        <begin position="1095"/>
        <end position="1278"/>
    </location>
</feature>
<evidence type="ECO:0000259" key="2">
    <source>
        <dbReference type="PROSITE" id="PS50086"/>
    </source>
</evidence>
<dbReference type="GO" id="GO:0031267">
    <property type="term" value="F:small GTPase binding"/>
    <property type="evidence" value="ECO:0007669"/>
    <property type="project" value="TreeGrafter"/>
</dbReference>
<feature type="region of interest" description="Disordered" evidence="1">
    <location>
        <begin position="366"/>
        <end position="463"/>
    </location>
</feature>
<dbReference type="PROSITE" id="PS50086">
    <property type="entry name" value="TBC_RABGAP"/>
    <property type="match status" value="1"/>
</dbReference>
<feature type="compositionally biased region" description="Basic and acidic residues" evidence="1">
    <location>
        <begin position="664"/>
        <end position="675"/>
    </location>
</feature>
<sequence length="1350" mass="142883">MASQPASTAPSTTTAKPVAARPVFPLSQVELQRWYRFAQRGGVGRARARVDKVSQDAARDLMFLEGDEVVVLMDLGGSSYLGFCEGVTGLFNGADVVMQQARLKRPVVSTRSSSATSRPAAPPEQALPGRGSSMSRTAAAESGAARARSRAVGEPDVEVIADRSTTLGGSLSSRRGWVADGLRIAAAEGRTGGGRAGRVVDAAPQEDVQEILTNAYSPELAGAFASPSLPSPSTSSLRRARTYADSPAPSSTSTGMARTPSLLMSPYSDFVDRERDDESVSSMSGHGLTPAQGPFTPVEPGSAWQPLRDDAKAAQPRSRGAPDLRDGPTPTTESFPLDAFPLPAFGDLSMDDAAQVAYSSPIEQLSDELSSNQRRQQQPGARRPSHALAASGVPVPLSSPRQAPSPFSFSPSSSATSALPPSLLSSTDLYADRSPREPKSSGSTIGSTSTSGQHVPGTPTDDPTLAFIFDAYRYSLAQAPDRDRGADSPARSLRDLGGLGALEELADVESPPRAAADDASTLRTYGAASHLRRGLSSAAPSSSTAPDPPHHRPAASSSSLASLDSVRIPRLSEVFPRSGTLDSLASWATETSGGARGPGGRGSVSAEARYAMWSPPTPSKDVYLRRPAEHERRAAEAQGEPAVAAQVERAAAAAAADDTAEQEGPERTTSRREQQRSVPMTDAAHLEQDLAASRRLFHQHFSPPQELVAAAAQQAKLYDHGRYGSIDELPSPSRRQESPGRLRRKSAKGLQISSPAVPALQAVPRWRSAEGASPVEQSLPAAPGDVFAPSAPSSASMPHVEVFGASPSAGSRTWASPRLRDLSQDSQALLPSLESTASPTVSSPQTFTSATSSPVAPSFEDPQDRADARRRPSGSGTSLSKKLRKPLHRAKSSPSLGRQQNDPSTSSFPSGGGTRPPVPTRQGSDPFFAAAAAAAKDKTATSFSSSSKDSSERRRVDYSAGISSKDFEEETVQIGKSEFEIVKPLVALLSQPSESDDGSAESSSAHVPPSAVDHVTPRRPTAPPPPHTPGNNLGLSTPSLSHFSPPTPASVEDGGQHALDDYRKKEAQWVAALGSMSPTQVRKSKKMRALVQAGGVPSSVRGKVWAFLAEGSVEKRQGVYQSLCKVASPAVPPLVEEDLSATLDHPQFAYGSAGRSDIFQVLQAFAHFLPLDYYPGLGSVVGLLLSQMPAEDAFWTLVALVQDYGLRQYFPSAQDELRLETLAFEFLLEAMEPKLARRLRELSVPPSDYLAVWHSTLYLTVLPQPTVLRIVDLLLFDVKARHRVALALLDLSHLDDHTAFPSRDAALNHLLAPPPTAFTPTLLFPAIASTKVSDDKLKKAFVKAAKALET</sequence>